<keyword evidence="3" id="KW-1185">Reference proteome</keyword>
<dbReference type="KEGG" id="salf:SMD44_03772"/>
<dbReference type="OrthoDB" id="4800194at2"/>
<evidence type="ECO:0000313" key="2">
    <source>
        <dbReference type="EMBL" id="ARX84334.1"/>
    </source>
</evidence>
<protein>
    <submittedName>
        <fullName evidence="2">Uncharacterized protein</fullName>
    </submittedName>
</protein>
<proteinExistence type="predicted"/>
<dbReference type="Proteomes" id="UP000195880">
    <property type="component" value="Chromosome"/>
</dbReference>
<evidence type="ECO:0000313" key="3">
    <source>
        <dbReference type="Proteomes" id="UP000195880"/>
    </source>
</evidence>
<organism evidence="2 3">
    <name type="scientific">Streptomyces alboflavus</name>
    <dbReference type="NCBI Taxonomy" id="67267"/>
    <lineage>
        <taxon>Bacteria</taxon>
        <taxon>Bacillati</taxon>
        <taxon>Actinomycetota</taxon>
        <taxon>Actinomycetes</taxon>
        <taxon>Kitasatosporales</taxon>
        <taxon>Streptomycetaceae</taxon>
        <taxon>Streptomyces</taxon>
    </lineage>
</organism>
<name>A0A1Z1WD13_9ACTN</name>
<gene>
    <name evidence="2" type="ORF">SMD44_03772</name>
</gene>
<feature type="coiled-coil region" evidence="1">
    <location>
        <begin position="189"/>
        <end position="216"/>
    </location>
</feature>
<dbReference type="AlphaFoldDB" id="A0A1Z1WD13"/>
<reference evidence="2 3" key="1">
    <citation type="submission" date="2017-05" db="EMBL/GenBank/DDBJ databases">
        <title>Streptomyces alboflavus Genome sequencing and assembly.</title>
        <authorList>
            <person name="Wang Y."/>
            <person name="Du B."/>
            <person name="Ding Y."/>
            <person name="Liu H."/>
            <person name="Hou Q."/>
            <person name="Liu K."/>
            <person name="Wang C."/>
            <person name="Yao L."/>
        </authorList>
    </citation>
    <scope>NUCLEOTIDE SEQUENCE [LARGE SCALE GENOMIC DNA]</scope>
    <source>
        <strain evidence="2 3">MDJK44</strain>
    </source>
</reference>
<keyword evidence="1" id="KW-0175">Coiled coil</keyword>
<dbReference type="EMBL" id="CP021748">
    <property type="protein sequence ID" value="ARX84334.1"/>
    <property type="molecule type" value="Genomic_DNA"/>
</dbReference>
<accession>A0A1Z1WD13</accession>
<evidence type="ECO:0000256" key="1">
    <source>
        <dbReference type="SAM" id="Coils"/>
    </source>
</evidence>
<sequence>MKDFGFDWKAAPDLPELGPKTLTDWRYGIHDLALTKKRGYKPDAAEQVAYDAAVQEGAVDEDESPAEATVLNGDVKKYDGKKVPQGGCSGRADRTLSGGKGSFYSDFAEDLGNEAFVRSMKEPKVVAVFGQWSACMKKHGYSYKAPLDASDDPRFSAPEVTPEEIATATADIGCRKRYHVAKTWYETEVRLQNKAIEKNEERLSDAKDRLDIAVKRAAKTLAEKG</sequence>